<dbReference type="AlphaFoldDB" id="A0A2T2XAB8"/>
<evidence type="ECO:0000313" key="3">
    <source>
        <dbReference type="Proteomes" id="UP000242699"/>
    </source>
</evidence>
<dbReference type="GO" id="GO:0003916">
    <property type="term" value="F:DNA topoisomerase activity"/>
    <property type="evidence" value="ECO:0007669"/>
    <property type="project" value="InterPro"/>
</dbReference>
<accession>A0A2T2XAB8</accession>
<dbReference type="InterPro" id="IPR013498">
    <property type="entry name" value="Topo_IA_Znf"/>
</dbReference>
<dbReference type="GO" id="GO:0003677">
    <property type="term" value="F:DNA binding"/>
    <property type="evidence" value="ECO:0007669"/>
    <property type="project" value="InterPro"/>
</dbReference>
<organism evidence="2 3">
    <name type="scientific">Sulfobacillus benefaciens</name>
    <dbReference type="NCBI Taxonomy" id="453960"/>
    <lineage>
        <taxon>Bacteria</taxon>
        <taxon>Bacillati</taxon>
        <taxon>Bacillota</taxon>
        <taxon>Clostridia</taxon>
        <taxon>Eubacteriales</taxon>
        <taxon>Clostridiales Family XVII. Incertae Sedis</taxon>
        <taxon>Sulfobacillus</taxon>
    </lineage>
</organism>
<evidence type="ECO:0000313" key="2">
    <source>
        <dbReference type="EMBL" id="PSR31463.1"/>
    </source>
</evidence>
<comment type="caution">
    <text evidence="2">The sequence shown here is derived from an EMBL/GenBank/DDBJ whole genome shotgun (WGS) entry which is preliminary data.</text>
</comment>
<dbReference type="Pfam" id="PF01396">
    <property type="entry name" value="Zn_ribbon_Top1"/>
    <property type="match status" value="1"/>
</dbReference>
<reference evidence="2 3" key="1">
    <citation type="journal article" date="2014" name="BMC Genomics">
        <title>Comparison of environmental and isolate Sulfobacillus genomes reveals diverse carbon, sulfur, nitrogen, and hydrogen metabolisms.</title>
        <authorList>
            <person name="Justice N.B."/>
            <person name="Norman A."/>
            <person name="Brown C.T."/>
            <person name="Singh A."/>
            <person name="Thomas B.C."/>
            <person name="Banfield J.F."/>
        </authorList>
    </citation>
    <scope>NUCLEOTIDE SEQUENCE [LARGE SCALE GENOMIC DNA]</scope>
    <source>
        <strain evidence="2">AMDSBA1</strain>
    </source>
</reference>
<protein>
    <recommendedName>
        <fullName evidence="1">DNA topoisomerase type IA zn finger domain-containing protein</fullName>
    </recommendedName>
</protein>
<evidence type="ECO:0000259" key="1">
    <source>
        <dbReference type="Pfam" id="PF01396"/>
    </source>
</evidence>
<dbReference type="GO" id="GO:0006265">
    <property type="term" value="P:DNA topological change"/>
    <property type="evidence" value="ECO:0007669"/>
    <property type="project" value="InterPro"/>
</dbReference>
<gene>
    <name evidence="2" type="ORF">C7B43_01840</name>
</gene>
<dbReference type="EMBL" id="PXYT01000002">
    <property type="protein sequence ID" value="PSR31463.1"/>
    <property type="molecule type" value="Genomic_DNA"/>
</dbReference>
<dbReference type="GO" id="GO:0005694">
    <property type="term" value="C:chromosome"/>
    <property type="evidence" value="ECO:0007669"/>
    <property type="project" value="InterPro"/>
</dbReference>
<feature type="domain" description="DNA topoisomerase type IA zn finger" evidence="1">
    <location>
        <begin position="2"/>
        <end position="33"/>
    </location>
</feature>
<dbReference type="Proteomes" id="UP000242699">
    <property type="component" value="Unassembled WGS sequence"/>
</dbReference>
<name>A0A2T2XAB8_9FIRM</name>
<proteinExistence type="predicted"/>
<sequence>MRCPLCQDGSLHEWEDDRGQIHIGCSNYPKCRFDAASWDDVSNMLARFRHPLAPNQL</sequence>